<sequence>MTILPAKRATNAAEENNDNSTQSGNSDRSVRRRDEHNIPHTSALGDTNKTTNRRPFRRSSTTPEPSDHCLRKRFKESKPSRRKQQRDRKQKRPDIVQEENIDTPNSAANVDQAIPEVANQDCENQIALSIDVEDGTGFNSEDEYGSALGPLKDQHLTDEEWSARDAYFARCLAKLGYEIKLMNEDGACLFRALADQIYGDQELHYMVRSSCMDYIVKNKDFFAAYVTEDFDKYVARKRIWNVHGNHLEIQALSEMYNRTIEVYCYEVEPINIFNGPRISSDEPIRLSYHRMCHYNSISNPNNPSVGVGLGLPSYHTTDLNRRRMIDAVRASEELLIEQTMLEDKIKATDWEATNEALEEEVARESYIQYFRDAERRLKPQGAIAGSSSTITSAVCVSPRPSRRGSMSPKGPMSPKGSSSPKSSSRSSPRSLAHCGNNDFNSNYDNNLLSPKETEIHFPDLKPTTSEKKFNEYQHCFGESFPNFSRDESETKKEGGSRQNSDLATGVLRLISGDEEWDDGIIAQVLAESRNTYLDELKRNSKKRIGSPGPSTST</sequence>
<dbReference type="EC" id="3.4.19.12" evidence="3"/>
<evidence type="ECO:0000313" key="10">
    <source>
        <dbReference type="EMBL" id="KAK9712246.1"/>
    </source>
</evidence>
<dbReference type="InterPro" id="IPR050704">
    <property type="entry name" value="Peptidase_C85-like"/>
</dbReference>
<evidence type="ECO:0000256" key="2">
    <source>
        <dbReference type="ARBA" id="ARBA00010407"/>
    </source>
</evidence>
<keyword evidence="6" id="KW-0378">Hydrolase</keyword>
<feature type="compositionally biased region" description="Basic and acidic residues" evidence="8">
    <location>
        <begin position="484"/>
        <end position="495"/>
    </location>
</feature>
<evidence type="ECO:0000256" key="7">
    <source>
        <dbReference type="ARBA" id="ARBA00033460"/>
    </source>
</evidence>
<accession>A0AAW1K311</accession>
<feature type="compositionally biased region" description="Polar residues" evidence="8">
    <location>
        <begin position="18"/>
        <end position="27"/>
    </location>
</feature>
<dbReference type="AlphaFoldDB" id="A0AAW1K311"/>
<dbReference type="GO" id="GO:0004843">
    <property type="term" value="F:cysteine-type deubiquitinase activity"/>
    <property type="evidence" value="ECO:0007669"/>
    <property type="project" value="UniProtKB-EC"/>
</dbReference>
<evidence type="ECO:0000259" key="9">
    <source>
        <dbReference type="PROSITE" id="PS50802"/>
    </source>
</evidence>
<evidence type="ECO:0000256" key="4">
    <source>
        <dbReference type="ARBA" id="ARBA00022670"/>
    </source>
</evidence>
<dbReference type="CDD" id="cd22752">
    <property type="entry name" value="OTU_OTUD5-like"/>
    <property type="match status" value="1"/>
</dbReference>
<feature type="region of interest" description="Disordered" evidence="8">
    <location>
        <begin position="381"/>
        <end position="447"/>
    </location>
</feature>
<comment type="catalytic activity">
    <reaction evidence="1">
        <text>Thiol-dependent hydrolysis of ester, thioester, amide, peptide and isopeptide bonds formed by the C-terminal Gly of ubiquitin (a 76-residue protein attached to proteins as an intracellular targeting signal).</text>
        <dbReference type="EC" id="3.4.19.12"/>
    </reaction>
</comment>
<comment type="caution">
    <text evidence="10">The sequence shown here is derived from an EMBL/GenBank/DDBJ whole genome shotgun (WGS) entry which is preliminary data.</text>
</comment>
<dbReference type="GO" id="GO:0061578">
    <property type="term" value="F:K63-linked deubiquitinase activity"/>
    <property type="evidence" value="ECO:0007669"/>
    <property type="project" value="TreeGrafter"/>
</dbReference>
<evidence type="ECO:0000256" key="1">
    <source>
        <dbReference type="ARBA" id="ARBA00000707"/>
    </source>
</evidence>
<keyword evidence="4 10" id="KW-0645">Protease</keyword>
<dbReference type="InterPro" id="IPR003323">
    <property type="entry name" value="OTU_dom"/>
</dbReference>
<evidence type="ECO:0000256" key="8">
    <source>
        <dbReference type="SAM" id="MobiDB-lite"/>
    </source>
</evidence>
<name>A0AAW1K311_POPJA</name>
<organism evidence="10 11">
    <name type="scientific">Popillia japonica</name>
    <name type="common">Japanese beetle</name>
    <dbReference type="NCBI Taxonomy" id="7064"/>
    <lineage>
        <taxon>Eukaryota</taxon>
        <taxon>Metazoa</taxon>
        <taxon>Ecdysozoa</taxon>
        <taxon>Arthropoda</taxon>
        <taxon>Hexapoda</taxon>
        <taxon>Insecta</taxon>
        <taxon>Pterygota</taxon>
        <taxon>Neoptera</taxon>
        <taxon>Endopterygota</taxon>
        <taxon>Coleoptera</taxon>
        <taxon>Polyphaga</taxon>
        <taxon>Scarabaeiformia</taxon>
        <taxon>Scarabaeidae</taxon>
        <taxon>Rutelinae</taxon>
        <taxon>Popillia</taxon>
    </lineage>
</organism>
<comment type="similarity">
    <text evidence="2">Belongs to the peptidase C85 family.</text>
</comment>
<dbReference type="FunFam" id="3.90.70.80:FF:000018">
    <property type="entry name" value="OTU domain-containing protein 5-B"/>
    <property type="match status" value="1"/>
</dbReference>
<evidence type="ECO:0000313" key="11">
    <source>
        <dbReference type="Proteomes" id="UP001458880"/>
    </source>
</evidence>
<dbReference type="GO" id="GO:0016579">
    <property type="term" value="P:protein deubiquitination"/>
    <property type="evidence" value="ECO:0007669"/>
    <property type="project" value="TreeGrafter"/>
</dbReference>
<evidence type="ECO:0000256" key="6">
    <source>
        <dbReference type="ARBA" id="ARBA00022801"/>
    </source>
</evidence>
<dbReference type="EMBL" id="JASPKY010000266">
    <property type="protein sequence ID" value="KAK9712246.1"/>
    <property type="molecule type" value="Genomic_DNA"/>
</dbReference>
<dbReference type="SUPFAM" id="SSF54001">
    <property type="entry name" value="Cysteine proteinases"/>
    <property type="match status" value="1"/>
</dbReference>
<evidence type="ECO:0000256" key="5">
    <source>
        <dbReference type="ARBA" id="ARBA00022786"/>
    </source>
</evidence>
<proteinExistence type="inferred from homology"/>
<feature type="compositionally biased region" description="Basic and acidic residues" evidence="8">
    <location>
        <begin position="28"/>
        <end position="38"/>
    </location>
</feature>
<evidence type="ECO:0000256" key="3">
    <source>
        <dbReference type="ARBA" id="ARBA00012759"/>
    </source>
</evidence>
<dbReference type="Pfam" id="PF02338">
    <property type="entry name" value="OTU"/>
    <property type="match status" value="1"/>
</dbReference>
<dbReference type="GO" id="GO:0006508">
    <property type="term" value="P:proteolysis"/>
    <property type="evidence" value="ECO:0007669"/>
    <property type="project" value="UniProtKB-KW"/>
</dbReference>
<feature type="region of interest" description="Disordered" evidence="8">
    <location>
        <begin position="1"/>
        <end position="108"/>
    </location>
</feature>
<reference evidence="10 11" key="1">
    <citation type="journal article" date="2024" name="BMC Genomics">
        <title>De novo assembly and annotation of Popillia japonica's genome with initial clues to its potential as an invasive pest.</title>
        <authorList>
            <person name="Cucini C."/>
            <person name="Boschi S."/>
            <person name="Funari R."/>
            <person name="Cardaioli E."/>
            <person name="Iannotti N."/>
            <person name="Marturano G."/>
            <person name="Paoli F."/>
            <person name="Bruttini M."/>
            <person name="Carapelli A."/>
            <person name="Frati F."/>
            <person name="Nardi F."/>
        </authorList>
    </citation>
    <scope>NUCLEOTIDE SEQUENCE [LARGE SCALE GENOMIC DNA]</scope>
    <source>
        <strain evidence="10">DMR45628</strain>
    </source>
</reference>
<dbReference type="PANTHER" id="PTHR12419">
    <property type="entry name" value="OTU DOMAIN CONTAINING PROTEIN"/>
    <property type="match status" value="1"/>
</dbReference>
<feature type="compositionally biased region" description="Basic residues" evidence="8">
    <location>
        <begin position="70"/>
        <end position="91"/>
    </location>
</feature>
<dbReference type="PROSITE" id="PS50802">
    <property type="entry name" value="OTU"/>
    <property type="match status" value="1"/>
</dbReference>
<protein>
    <recommendedName>
        <fullName evidence="3">ubiquitinyl hydrolase 1</fullName>
        <ecNumber evidence="3">3.4.19.12</ecNumber>
    </recommendedName>
    <alternativeName>
        <fullName evidence="7">Deubiquitinating enzyme A</fullName>
    </alternativeName>
</protein>
<dbReference type="Gene3D" id="3.90.70.80">
    <property type="match status" value="1"/>
</dbReference>
<dbReference type="InterPro" id="IPR038765">
    <property type="entry name" value="Papain-like_cys_pep_sf"/>
</dbReference>
<keyword evidence="11" id="KW-1185">Reference proteome</keyword>
<gene>
    <name evidence="10" type="ORF">QE152_g25001</name>
</gene>
<dbReference type="PANTHER" id="PTHR12419:SF4">
    <property type="entry name" value="OTU DOMAIN-CONTAINING PROTEIN 5"/>
    <property type="match status" value="1"/>
</dbReference>
<feature type="region of interest" description="Disordered" evidence="8">
    <location>
        <begin position="480"/>
        <end position="499"/>
    </location>
</feature>
<keyword evidence="5" id="KW-0833">Ubl conjugation pathway</keyword>
<feature type="domain" description="OTU" evidence="9">
    <location>
        <begin position="177"/>
        <end position="300"/>
    </location>
</feature>
<dbReference type="Proteomes" id="UP001458880">
    <property type="component" value="Unassembled WGS sequence"/>
</dbReference>